<dbReference type="GO" id="GO:0005743">
    <property type="term" value="C:mitochondrial inner membrane"/>
    <property type="evidence" value="ECO:0007669"/>
    <property type="project" value="UniProtKB-SubCell"/>
</dbReference>
<evidence type="ECO:0000256" key="5">
    <source>
        <dbReference type="ARBA" id="ARBA00022792"/>
    </source>
</evidence>
<sequence>MSFRPGSRIFSTFRPFFQRANARRRVNTAAGPEPAGFQKFWNSPIGPKTVHFWAPVMKWGMVLAGASDFARPAESLSFTQNFALMCTGAIWTRWCFVIRPKNVALAAVNSLLFCVGATQVGRIYSYNKSLEATGGQVKGEGRELERDLKATAEKAEGKVEKAV</sequence>
<evidence type="ECO:0000256" key="8">
    <source>
        <dbReference type="ARBA" id="ARBA00023136"/>
    </source>
</evidence>
<evidence type="ECO:0000256" key="4">
    <source>
        <dbReference type="ARBA" id="ARBA00022692"/>
    </source>
</evidence>
<keyword evidence="5 9" id="KW-0999">Mitochondrion inner membrane</keyword>
<accession>A0A6A7B0M0</accession>
<evidence type="ECO:0000256" key="3">
    <source>
        <dbReference type="ARBA" id="ARBA00022448"/>
    </source>
</evidence>
<dbReference type="InterPro" id="IPR005336">
    <property type="entry name" value="MPC"/>
</dbReference>
<comment type="function">
    <text evidence="9">Mediates the uptake of pyruvate into mitochondria.</text>
</comment>
<keyword evidence="6" id="KW-1133">Transmembrane helix</keyword>
<comment type="similarity">
    <text evidence="2 9">Belongs to the mitochondrial pyruvate carrier (MPC) (TC 2.A.105) family.</text>
</comment>
<evidence type="ECO:0000256" key="2">
    <source>
        <dbReference type="ARBA" id="ARBA00006416"/>
    </source>
</evidence>
<dbReference type="Proteomes" id="UP000799423">
    <property type="component" value="Unassembled WGS sequence"/>
</dbReference>
<dbReference type="GO" id="GO:0006850">
    <property type="term" value="P:pyruvate import into mitochondria"/>
    <property type="evidence" value="ECO:0007669"/>
    <property type="project" value="InterPro"/>
</dbReference>
<keyword evidence="3 9" id="KW-0813">Transport</keyword>
<evidence type="ECO:0000256" key="9">
    <source>
        <dbReference type="RuleBase" id="RU363100"/>
    </source>
</evidence>
<dbReference type="PANTHER" id="PTHR14154">
    <property type="entry name" value="UPF0041 BRAIN PROTEIN 44-RELATED"/>
    <property type="match status" value="1"/>
</dbReference>
<keyword evidence="11" id="KW-1185">Reference proteome</keyword>
<dbReference type="Pfam" id="PF03650">
    <property type="entry name" value="MPC"/>
    <property type="match status" value="1"/>
</dbReference>
<name>A0A6A7B0M0_9PLEO</name>
<keyword evidence="4" id="KW-0812">Transmembrane</keyword>
<protein>
    <recommendedName>
        <fullName evidence="9">Mitochondrial pyruvate carrier</fullName>
    </recommendedName>
</protein>
<evidence type="ECO:0000313" key="10">
    <source>
        <dbReference type="EMBL" id="KAF2848843.1"/>
    </source>
</evidence>
<evidence type="ECO:0000256" key="6">
    <source>
        <dbReference type="ARBA" id="ARBA00022989"/>
    </source>
</evidence>
<feature type="non-terminal residue" evidence="10">
    <location>
        <position position="163"/>
    </location>
</feature>
<evidence type="ECO:0000313" key="11">
    <source>
        <dbReference type="Proteomes" id="UP000799423"/>
    </source>
</evidence>
<organism evidence="10 11">
    <name type="scientific">Plenodomus tracheiphilus IPT5</name>
    <dbReference type="NCBI Taxonomy" id="1408161"/>
    <lineage>
        <taxon>Eukaryota</taxon>
        <taxon>Fungi</taxon>
        <taxon>Dikarya</taxon>
        <taxon>Ascomycota</taxon>
        <taxon>Pezizomycotina</taxon>
        <taxon>Dothideomycetes</taxon>
        <taxon>Pleosporomycetidae</taxon>
        <taxon>Pleosporales</taxon>
        <taxon>Pleosporineae</taxon>
        <taxon>Leptosphaeriaceae</taxon>
        <taxon>Plenodomus</taxon>
    </lineage>
</organism>
<comment type="subcellular location">
    <subcellularLocation>
        <location evidence="1 9">Mitochondrion inner membrane</location>
        <topology evidence="1 9">Multi-pass membrane protein</topology>
    </subcellularLocation>
</comment>
<gene>
    <name evidence="10" type="ORF">T440DRAFT_469913</name>
</gene>
<keyword evidence="7 9" id="KW-0496">Mitochondrion</keyword>
<proteinExistence type="inferred from homology"/>
<evidence type="ECO:0000256" key="1">
    <source>
        <dbReference type="ARBA" id="ARBA00004448"/>
    </source>
</evidence>
<dbReference type="EMBL" id="MU006315">
    <property type="protein sequence ID" value="KAF2848843.1"/>
    <property type="molecule type" value="Genomic_DNA"/>
</dbReference>
<keyword evidence="8" id="KW-0472">Membrane</keyword>
<evidence type="ECO:0000256" key="7">
    <source>
        <dbReference type="ARBA" id="ARBA00023128"/>
    </source>
</evidence>
<reference evidence="10" key="1">
    <citation type="submission" date="2020-01" db="EMBL/GenBank/DDBJ databases">
        <authorList>
            <consortium name="DOE Joint Genome Institute"/>
            <person name="Haridas S."/>
            <person name="Albert R."/>
            <person name="Binder M."/>
            <person name="Bloem J."/>
            <person name="Labutti K."/>
            <person name="Salamov A."/>
            <person name="Andreopoulos B."/>
            <person name="Baker S.E."/>
            <person name="Barry K."/>
            <person name="Bills G."/>
            <person name="Bluhm B.H."/>
            <person name="Cannon C."/>
            <person name="Castanera R."/>
            <person name="Culley D.E."/>
            <person name="Daum C."/>
            <person name="Ezra D."/>
            <person name="Gonzalez J.B."/>
            <person name="Henrissat B."/>
            <person name="Kuo A."/>
            <person name="Liang C."/>
            <person name="Lipzen A."/>
            <person name="Lutzoni F."/>
            <person name="Magnuson J."/>
            <person name="Mondo S."/>
            <person name="Nolan M."/>
            <person name="Ohm R."/>
            <person name="Pangilinan J."/>
            <person name="Park H.-J."/>
            <person name="Ramirez L."/>
            <person name="Alfaro M."/>
            <person name="Sun H."/>
            <person name="Tritt A."/>
            <person name="Yoshinaga Y."/>
            <person name="Zwiers L.-H."/>
            <person name="Turgeon B.G."/>
            <person name="Goodwin S.B."/>
            <person name="Spatafora J.W."/>
            <person name="Crous P.W."/>
            <person name="Grigoriev I.V."/>
        </authorList>
    </citation>
    <scope>NUCLEOTIDE SEQUENCE</scope>
    <source>
        <strain evidence="10">IPT5</strain>
    </source>
</reference>
<dbReference type="OrthoDB" id="869189at2759"/>
<dbReference type="AlphaFoldDB" id="A0A6A7B0M0"/>